<feature type="transmembrane region" description="Helical" evidence="1">
    <location>
        <begin position="56"/>
        <end position="78"/>
    </location>
</feature>
<dbReference type="EMBL" id="CP022753">
    <property type="protein sequence ID" value="ASU81496.1"/>
    <property type="molecule type" value="Genomic_DNA"/>
</dbReference>
<keyword evidence="1" id="KW-0812">Transmembrane</keyword>
<dbReference type="Proteomes" id="UP000215005">
    <property type="component" value="Chromosome"/>
</dbReference>
<keyword evidence="1" id="KW-1133">Transmembrane helix</keyword>
<evidence type="ECO:0000313" key="2">
    <source>
        <dbReference type="EMBL" id="ASU81496.1"/>
    </source>
</evidence>
<proteinExistence type="predicted"/>
<gene>
    <name evidence="2" type="ORF">CDO52_00690</name>
</gene>
<name>A0A223S043_9ACTN</name>
<reference evidence="2 3" key="1">
    <citation type="submission" date="2017-08" db="EMBL/GenBank/DDBJ databases">
        <title>The complete genome sequence of Nocardiopsis gilva YIM 90087.</title>
        <authorList>
            <person name="Yin M."/>
            <person name="Tang S."/>
        </authorList>
    </citation>
    <scope>NUCLEOTIDE SEQUENCE [LARGE SCALE GENOMIC DNA]</scope>
    <source>
        <strain evidence="2 3">YIM 90087</strain>
    </source>
</reference>
<dbReference type="KEGG" id="ngv:CDO52_00690"/>
<dbReference type="OrthoDB" id="9970970at2"/>
<sequence length="79" mass="8716">MTESERDEMRDLLVAISTKLDVVINRQADHESRIRDLYERLAACVTTEDLKTLRTYAIGVVSLIVVVVGGIVGLVTALT</sequence>
<dbReference type="AlphaFoldDB" id="A0A223S043"/>
<keyword evidence="3" id="KW-1185">Reference proteome</keyword>
<evidence type="ECO:0000256" key="1">
    <source>
        <dbReference type="SAM" id="Phobius"/>
    </source>
</evidence>
<dbReference type="RefSeq" id="WP_017619489.1">
    <property type="nucleotide sequence ID" value="NZ_ANBG01000245.1"/>
</dbReference>
<organism evidence="2 3">
    <name type="scientific">Nocardiopsis gilva YIM 90087</name>
    <dbReference type="NCBI Taxonomy" id="1235441"/>
    <lineage>
        <taxon>Bacteria</taxon>
        <taxon>Bacillati</taxon>
        <taxon>Actinomycetota</taxon>
        <taxon>Actinomycetes</taxon>
        <taxon>Streptosporangiales</taxon>
        <taxon>Nocardiopsidaceae</taxon>
        <taxon>Nocardiopsis</taxon>
    </lineage>
</organism>
<accession>A0A223S043</accession>
<keyword evidence="1" id="KW-0472">Membrane</keyword>
<protein>
    <submittedName>
        <fullName evidence="2">Uncharacterized protein</fullName>
    </submittedName>
</protein>
<evidence type="ECO:0000313" key="3">
    <source>
        <dbReference type="Proteomes" id="UP000215005"/>
    </source>
</evidence>